<sequence>MQSFSEAYKDYYHVTHYAHWDPIPPGVQSRGNWRAEQRSLHCIDQYSRPQRLRRWLDDYPPEANDGLPAGYHEKARLSGLTSKQLWAKHPFMQASEVGRVMGGGDGTYLGSKAAAMAAAEIHARAEFGREHRRKREEGVQATAKRAEEYRQAREEEARMAAKRADDAAQAEGWGGRLGNTGWCGPTPGGV</sequence>
<evidence type="ECO:0000313" key="2">
    <source>
        <dbReference type="EMBL" id="KAK4546169.1"/>
    </source>
</evidence>
<evidence type="ECO:0000313" key="3">
    <source>
        <dbReference type="Proteomes" id="UP001324427"/>
    </source>
</evidence>
<dbReference type="Proteomes" id="UP001324427">
    <property type="component" value="Unassembled WGS sequence"/>
</dbReference>
<organism evidence="2 3">
    <name type="scientific">Oleoguttula mirabilis</name>
    <dbReference type="NCBI Taxonomy" id="1507867"/>
    <lineage>
        <taxon>Eukaryota</taxon>
        <taxon>Fungi</taxon>
        <taxon>Dikarya</taxon>
        <taxon>Ascomycota</taxon>
        <taxon>Pezizomycotina</taxon>
        <taxon>Dothideomycetes</taxon>
        <taxon>Dothideomycetidae</taxon>
        <taxon>Mycosphaerellales</taxon>
        <taxon>Teratosphaeriaceae</taxon>
        <taxon>Oleoguttula</taxon>
    </lineage>
</organism>
<accession>A0AAV9JLF4</accession>
<dbReference type="EMBL" id="JAVFHQ010000016">
    <property type="protein sequence ID" value="KAK4546169.1"/>
    <property type="molecule type" value="Genomic_DNA"/>
</dbReference>
<comment type="caution">
    <text evidence="2">The sequence shown here is derived from an EMBL/GenBank/DDBJ whole genome shotgun (WGS) entry which is preliminary data.</text>
</comment>
<dbReference type="AlphaFoldDB" id="A0AAV9JLF4"/>
<proteinExistence type="predicted"/>
<feature type="region of interest" description="Disordered" evidence="1">
    <location>
        <begin position="166"/>
        <end position="190"/>
    </location>
</feature>
<evidence type="ECO:0000256" key="1">
    <source>
        <dbReference type="SAM" id="MobiDB-lite"/>
    </source>
</evidence>
<gene>
    <name evidence="2" type="ORF">LTR36_002306</name>
</gene>
<name>A0AAV9JLF4_9PEZI</name>
<reference evidence="2 3" key="1">
    <citation type="submission" date="2021-11" db="EMBL/GenBank/DDBJ databases">
        <title>Black yeast isolated from Biological Soil Crust.</title>
        <authorList>
            <person name="Kurbessoian T."/>
        </authorList>
    </citation>
    <scope>NUCLEOTIDE SEQUENCE [LARGE SCALE GENOMIC DNA]</scope>
    <source>
        <strain evidence="2 3">CCFEE 5522</strain>
    </source>
</reference>
<keyword evidence="3" id="KW-1185">Reference proteome</keyword>
<protein>
    <submittedName>
        <fullName evidence="2">Uncharacterized protein</fullName>
    </submittedName>
</protein>